<dbReference type="SUPFAM" id="SSF46458">
    <property type="entry name" value="Globin-like"/>
    <property type="match status" value="1"/>
</dbReference>
<protein>
    <submittedName>
        <fullName evidence="1">Sec-independent protein translocase TatC</fullName>
    </submittedName>
</protein>
<dbReference type="RefSeq" id="WP_069382530.1">
    <property type="nucleotide sequence ID" value="NZ_CP017141.1"/>
</dbReference>
<dbReference type="Gene3D" id="1.10.490.10">
    <property type="entry name" value="Globins"/>
    <property type="match status" value="1"/>
</dbReference>
<dbReference type="KEGG" id="psty:BFS30_18945"/>
<gene>
    <name evidence="1" type="ORF">BFS30_18945</name>
</gene>
<dbReference type="InterPro" id="IPR009050">
    <property type="entry name" value="Globin-like_sf"/>
</dbReference>
<evidence type="ECO:0000313" key="1">
    <source>
        <dbReference type="EMBL" id="AOM80876.1"/>
    </source>
</evidence>
<organism evidence="1 2">
    <name type="scientific">Pedobacter steynii</name>
    <dbReference type="NCBI Taxonomy" id="430522"/>
    <lineage>
        <taxon>Bacteria</taxon>
        <taxon>Pseudomonadati</taxon>
        <taxon>Bacteroidota</taxon>
        <taxon>Sphingobacteriia</taxon>
        <taxon>Sphingobacteriales</taxon>
        <taxon>Sphingobacteriaceae</taxon>
        <taxon>Pedobacter</taxon>
    </lineage>
</organism>
<sequence length="125" mass="14262">MNDIKDSNDIRFLVDTFYSNALIDPVIGPVFKAAAFSLERHIPVMVSFWETILLDVVTYKGNPMLKHIALNKEVPLHGEHFDQWMKIWETTVRTHFEGPVADNAISRASSIGQLMQYKIKQSSSL</sequence>
<dbReference type="CDD" id="cd08916">
    <property type="entry name" value="TrHb3_P"/>
    <property type="match status" value="1"/>
</dbReference>
<name>A0A1D7QQD5_9SPHI</name>
<proteinExistence type="predicted"/>
<dbReference type="AlphaFoldDB" id="A0A1D7QQD5"/>
<reference evidence="1 2" key="1">
    <citation type="submission" date="2016-08" db="EMBL/GenBank/DDBJ databases">
        <authorList>
            <person name="Seilhamer J.J."/>
        </authorList>
    </citation>
    <scope>NUCLEOTIDE SEQUENCE [LARGE SCALE GENOMIC DNA]</scope>
    <source>
        <strain evidence="1 2">DX4</strain>
    </source>
</reference>
<dbReference type="GO" id="GO:0020037">
    <property type="term" value="F:heme binding"/>
    <property type="evidence" value="ECO:0007669"/>
    <property type="project" value="InterPro"/>
</dbReference>
<evidence type="ECO:0000313" key="2">
    <source>
        <dbReference type="Proteomes" id="UP000094313"/>
    </source>
</evidence>
<dbReference type="Proteomes" id="UP000094313">
    <property type="component" value="Chromosome"/>
</dbReference>
<accession>A0A1D7QQD5</accession>
<keyword evidence="2" id="KW-1185">Reference proteome</keyword>
<dbReference type="OrthoDB" id="25954at2"/>
<dbReference type="InterPro" id="IPR012292">
    <property type="entry name" value="Globin/Proto"/>
</dbReference>
<dbReference type="GO" id="GO:0019825">
    <property type="term" value="F:oxygen binding"/>
    <property type="evidence" value="ECO:0007669"/>
    <property type="project" value="InterPro"/>
</dbReference>
<dbReference type="EMBL" id="CP017141">
    <property type="protein sequence ID" value="AOM80876.1"/>
    <property type="molecule type" value="Genomic_DNA"/>
</dbReference>